<dbReference type="HOGENOM" id="CLU_082184_1_1_1"/>
<evidence type="ECO:0000256" key="1">
    <source>
        <dbReference type="ARBA" id="ARBA00006227"/>
    </source>
</evidence>
<dbReference type="GO" id="GO:0003735">
    <property type="term" value="F:structural constituent of ribosome"/>
    <property type="evidence" value="ECO:0007669"/>
    <property type="project" value="InterPro"/>
</dbReference>
<dbReference type="InterPro" id="IPR036899">
    <property type="entry name" value="Ribosomal_uL13_sf"/>
</dbReference>
<dbReference type="EMBL" id="BABT02000076">
    <property type="protein sequence ID" value="GAA96207.1"/>
    <property type="molecule type" value="Genomic_DNA"/>
</dbReference>
<dbReference type="RefSeq" id="XP_014570826.1">
    <property type="nucleotide sequence ID" value="XM_014715340.1"/>
</dbReference>
<keyword evidence="2 4" id="KW-0689">Ribosomal protein</keyword>
<dbReference type="PIRSF" id="PIRSF002181">
    <property type="entry name" value="Ribosomal_L13"/>
    <property type="match status" value="1"/>
</dbReference>
<evidence type="ECO:0000313" key="5">
    <source>
        <dbReference type="EMBL" id="GAA96207.1"/>
    </source>
</evidence>
<dbReference type="InterPro" id="IPR023563">
    <property type="entry name" value="Ribosomal_uL13_CS"/>
</dbReference>
<dbReference type="Pfam" id="PF00572">
    <property type="entry name" value="Ribosomal_L13"/>
    <property type="match status" value="1"/>
</dbReference>
<reference evidence="5 6" key="2">
    <citation type="journal article" date="2012" name="Open Biol.">
        <title>Characteristics of nucleosomes and linker DNA regions on the genome of the basidiomycete Mixia osmundae revealed by mono- and dinucleosome mapping.</title>
        <authorList>
            <person name="Nishida H."/>
            <person name="Kondo S."/>
            <person name="Matsumoto T."/>
            <person name="Suzuki Y."/>
            <person name="Yoshikawa H."/>
            <person name="Taylor T.D."/>
            <person name="Sugiyama J."/>
        </authorList>
    </citation>
    <scope>NUCLEOTIDE SEQUENCE [LARGE SCALE GENOMIC DNA]</scope>
    <source>
        <strain evidence="6">CBS 9802 / IAM 14324 / JCM 22182 / KY 12970</strain>
    </source>
</reference>
<evidence type="ECO:0000256" key="3">
    <source>
        <dbReference type="ARBA" id="ARBA00023274"/>
    </source>
</evidence>
<dbReference type="InterPro" id="IPR005823">
    <property type="entry name" value="Ribosomal_uL13_bac-type"/>
</dbReference>
<name>G7E047_MIXOS</name>
<dbReference type="PROSITE" id="PS00783">
    <property type="entry name" value="RIBOSOMAL_L13"/>
    <property type="match status" value="1"/>
</dbReference>
<dbReference type="STRING" id="764103.G7E047"/>
<dbReference type="GO" id="GO:0005762">
    <property type="term" value="C:mitochondrial large ribosomal subunit"/>
    <property type="evidence" value="ECO:0007669"/>
    <property type="project" value="TreeGrafter"/>
</dbReference>
<evidence type="ECO:0000256" key="2">
    <source>
        <dbReference type="ARBA" id="ARBA00022980"/>
    </source>
</evidence>
<gene>
    <name evidence="5" type="primary">Mo02871</name>
    <name evidence="5" type="ORF">E5Q_02871</name>
</gene>
<dbReference type="GO" id="GO:0006412">
    <property type="term" value="P:translation"/>
    <property type="evidence" value="ECO:0007669"/>
    <property type="project" value="InterPro"/>
</dbReference>
<keyword evidence="6" id="KW-1185">Reference proteome</keyword>
<keyword evidence="3 4" id="KW-0687">Ribonucleoprotein</keyword>
<dbReference type="CDD" id="cd00392">
    <property type="entry name" value="Ribosomal_L13"/>
    <property type="match status" value="1"/>
</dbReference>
<dbReference type="InParanoid" id="G7E047"/>
<sequence>MSQFIGNTTLAWARSWHHISARDDVLGRTAARAALLLMGKHKPIWDPSVDCGDYVVVTDARGVVLTGRKAEQKEYYSHSMYPGGFKAVPFRRMLQRKPDEIIRKAVSGMLPKNKLRKRRLERLRIFPDAEHPHAANFIQRHTIADARPQSVVQRLLELKAQAPTAERIAAQ</sequence>
<dbReference type="OMA" id="HKPIYTP"/>
<dbReference type="FunCoup" id="G7E047">
    <property type="interactions" value="227"/>
</dbReference>
<dbReference type="InterPro" id="IPR005822">
    <property type="entry name" value="Ribosomal_uL13"/>
</dbReference>
<proteinExistence type="inferred from homology"/>
<comment type="similarity">
    <text evidence="1 4">Belongs to the universal ribosomal protein uL13 family.</text>
</comment>
<dbReference type="Gene3D" id="3.90.1180.10">
    <property type="entry name" value="Ribosomal protein L13"/>
    <property type="match status" value="1"/>
</dbReference>
<protein>
    <recommendedName>
        <fullName evidence="7">Ribosomal protein L13</fullName>
    </recommendedName>
</protein>
<dbReference type="OrthoDB" id="274622at2759"/>
<reference evidence="5 6" key="1">
    <citation type="journal article" date="2011" name="J. Gen. Appl. Microbiol.">
        <title>Draft genome sequencing of the enigmatic basidiomycete Mixia osmundae.</title>
        <authorList>
            <person name="Nishida H."/>
            <person name="Nagatsuka Y."/>
            <person name="Sugiyama J."/>
        </authorList>
    </citation>
    <scope>NUCLEOTIDE SEQUENCE [LARGE SCALE GENOMIC DNA]</scope>
    <source>
        <strain evidence="6">CBS 9802 / IAM 14324 / JCM 22182 / KY 12970</strain>
    </source>
</reference>
<evidence type="ECO:0000313" key="6">
    <source>
        <dbReference type="Proteomes" id="UP000009131"/>
    </source>
</evidence>
<dbReference type="HAMAP" id="MF_01366">
    <property type="entry name" value="Ribosomal_uL13"/>
    <property type="match status" value="1"/>
</dbReference>
<dbReference type="eggNOG" id="KOG3203">
    <property type="taxonomic scope" value="Eukaryota"/>
</dbReference>
<dbReference type="NCBIfam" id="TIGR01066">
    <property type="entry name" value="rplM_bact"/>
    <property type="match status" value="1"/>
</dbReference>
<dbReference type="GO" id="GO:0003729">
    <property type="term" value="F:mRNA binding"/>
    <property type="evidence" value="ECO:0007669"/>
    <property type="project" value="TreeGrafter"/>
</dbReference>
<dbReference type="AlphaFoldDB" id="G7E047"/>
<dbReference type="PANTHER" id="PTHR11545">
    <property type="entry name" value="RIBOSOMAL PROTEIN L13"/>
    <property type="match status" value="1"/>
</dbReference>
<dbReference type="Proteomes" id="UP000009131">
    <property type="component" value="Unassembled WGS sequence"/>
</dbReference>
<evidence type="ECO:0000256" key="4">
    <source>
        <dbReference type="RuleBase" id="RU003877"/>
    </source>
</evidence>
<dbReference type="GO" id="GO:0017148">
    <property type="term" value="P:negative regulation of translation"/>
    <property type="evidence" value="ECO:0007669"/>
    <property type="project" value="TreeGrafter"/>
</dbReference>
<comment type="caution">
    <text evidence="5">The sequence shown here is derived from an EMBL/GenBank/DDBJ whole genome shotgun (WGS) entry which is preliminary data.</text>
</comment>
<dbReference type="PANTHER" id="PTHR11545:SF2">
    <property type="entry name" value="LARGE RIBOSOMAL SUBUNIT PROTEIN UL13M"/>
    <property type="match status" value="1"/>
</dbReference>
<accession>G7E047</accession>
<organism evidence="5 6">
    <name type="scientific">Mixia osmundae (strain CBS 9802 / IAM 14324 / JCM 22182 / KY 12970)</name>
    <dbReference type="NCBI Taxonomy" id="764103"/>
    <lineage>
        <taxon>Eukaryota</taxon>
        <taxon>Fungi</taxon>
        <taxon>Dikarya</taxon>
        <taxon>Basidiomycota</taxon>
        <taxon>Pucciniomycotina</taxon>
        <taxon>Mixiomycetes</taxon>
        <taxon>Mixiales</taxon>
        <taxon>Mixiaceae</taxon>
        <taxon>Mixia</taxon>
    </lineage>
</organism>
<dbReference type="SUPFAM" id="SSF52161">
    <property type="entry name" value="Ribosomal protein L13"/>
    <property type="match status" value="1"/>
</dbReference>
<evidence type="ECO:0008006" key="7">
    <source>
        <dbReference type="Google" id="ProtNLM"/>
    </source>
</evidence>